<dbReference type="NCBIfam" id="TIGR01596">
    <property type="entry name" value="cas3_HD"/>
    <property type="match status" value="1"/>
</dbReference>
<keyword evidence="7" id="KW-0347">Helicase</keyword>
<dbReference type="InterPro" id="IPR041372">
    <property type="entry name" value="Cas3_C"/>
</dbReference>
<dbReference type="InterPro" id="IPR027417">
    <property type="entry name" value="P-loop_NTPase"/>
</dbReference>
<organism evidence="12 13">
    <name type="scientific">Streptomyces bluensis</name>
    <dbReference type="NCBI Taxonomy" id="33897"/>
    <lineage>
        <taxon>Bacteria</taxon>
        <taxon>Bacillati</taxon>
        <taxon>Actinomycetota</taxon>
        <taxon>Actinomycetes</taxon>
        <taxon>Kitasatosporales</taxon>
        <taxon>Streptomycetaceae</taxon>
        <taxon>Streptomyces</taxon>
    </lineage>
</organism>
<dbReference type="InterPro" id="IPR038257">
    <property type="entry name" value="CRISPR-assoc_Cas3_HD_sf"/>
</dbReference>
<evidence type="ECO:0000256" key="5">
    <source>
        <dbReference type="ARBA" id="ARBA00022741"/>
    </source>
</evidence>
<evidence type="ECO:0000256" key="4">
    <source>
        <dbReference type="ARBA" id="ARBA00022723"/>
    </source>
</evidence>
<feature type="compositionally biased region" description="Basic residues" evidence="10">
    <location>
        <begin position="809"/>
        <end position="818"/>
    </location>
</feature>
<keyword evidence="13" id="KW-1185">Reference proteome</keyword>
<gene>
    <name evidence="12" type="primary">cas3</name>
    <name evidence="12" type="ORF">ACFY1D_40260</name>
</gene>
<accession>A0ABW6UZL3</accession>
<keyword evidence="4" id="KW-0479">Metal-binding</keyword>
<keyword evidence="8" id="KW-0067">ATP-binding</keyword>
<evidence type="ECO:0000256" key="10">
    <source>
        <dbReference type="SAM" id="MobiDB-lite"/>
    </source>
</evidence>
<dbReference type="NCBIfam" id="TIGR01587">
    <property type="entry name" value="cas3_core"/>
    <property type="match status" value="1"/>
</dbReference>
<evidence type="ECO:0000256" key="6">
    <source>
        <dbReference type="ARBA" id="ARBA00022801"/>
    </source>
</evidence>
<name>A0ABW6UZL3_9ACTN</name>
<dbReference type="Gene3D" id="3.40.50.300">
    <property type="entry name" value="P-loop containing nucleotide triphosphate hydrolases"/>
    <property type="match status" value="2"/>
</dbReference>
<dbReference type="InterPro" id="IPR001650">
    <property type="entry name" value="Helicase_C-like"/>
</dbReference>
<keyword evidence="3" id="KW-0540">Nuclease</keyword>
<dbReference type="Pfam" id="PF18395">
    <property type="entry name" value="Cas3_C"/>
    <property type="match status" value="1"/>
</dbReference>
<feature type="region of interest" description="Disordered" evidence="10">
    <location>
        <begin position="805"/>
        <end position="825"/>
    </location>
</feature>
<dbReference type="Gene3D" id="1.10.3210.30">
    <property type="match status" value="1"/>
</dbReference>
<evidence type="ECO:0000313" key="12">
    <source>
        <dbReference type="EMBL" id="MFF4527598.1"/>
    </source>
</evidence>
<dbReference type="InterPro" id="IPR054712">
    <property type="entry name" value="Cas3-like_dom"/>
</dbReference>
<evidence type="ECO:0000256" key="9">
    <source>
        <dbReference type="ARBA" id="ARBA00023118"/>
    </source>
</evidence>
<keyword evidence="6" id="KW-0378">Hydrolase</keyword>
<evidence type="ECO:0000256" key="1">
    <source>
        <dbReference type="ARBA" id="ARBA00006847"/>
    </source>
</evidence>
<dbReference type="EMBL" id="JBIAWJ010000044">
    <property type="protein sequence ID" value="MFF4527598.1"/>
    <property type="molecule type" value="Genomic_DNA"/>
</dbReference>
<keyword evidence="9" id="KW-0051">Antiviral defense</keyword>
<dbReference type="InterPro" id="IPR006474">
    <property type="entry name" value="Helicase_Cas3_CRISPR-ass_core"/>
</dbReference>
<feature type="domain" description="HD Cas3-type" evidence="11">
    <location>
        <begin position="39"/>
        <end position="235"/>
    </location>
</feature>
<comment type="similarity">
    <text evidence="1">In the N-terminal section; belongs to the CRISPR-associated nuclease Cas3-HD family.</text>
</comment>
<protein>
    <submittedName>
        <fullName evidence="12">CRISPR-associated helicase Cas3</fullName>
    </submittedName>
</protein>
<dbReference type="InterPro" id="IPR006483">
    <property type="entry name" value="CRISPR-assoc_Cas3_HD"/>
</dbReference>
<dbReference type="RefSeq" id="WP_351088133.1">
    <property type="nucleotide sequence ID" value="NZ_JBEOZG010000082.1"/>
</dbReference>
<dbReference type="CDD" id="cd09641">
    <property type="entry name" value="Cas3''_I"/>
    <property type="match status" value="1"/>
</dbReference>
<comment type="caution">
    <text evidence="12">The sequence shown here is derived from an EMBL/GenBank/DDBJ whole genome shotgun (WGS) entry which is preliminary data.</text>
</comment>
<dbReference type="Proteomes" id="UP001602058">
    <property type="component" value="Unassembled WGS sequence"/>
</dbReference>
<dbReference type="Pfam" id="PF18019">
    <property type="entry name" value="Cas3_HD"/>
    <property type="match status" value="1"/>
</dbReference>
<proteinExistence type="inferred from homology"/>
<dbReference type="CDD" id="cd17930">
    <property type="entry name" value="DEXHc_cas3"/>
    <property type="match status" value="1"/>
</dbReference>
<evidence type="ECO:0000256" key="2">
    <source>
        <dbReference type="ARBA" id="ARBA00009046"/>
    </source>
</evidence>
<evidence type="ECO:0000256" key="7">
    <source>
        <dbReference type="ARBA" id="ARBA00022806"/>
    </source>
</evidence>
<evidence type="ECO:0000259" key="11">
    <source>
        <dbReference type="PROSITE" id="PS51643"/>
    </source>
</evidence>
<evidence type="ECO:0000256" key="3">
    <source>
        <dbReference type="ARBA" id="ARBA00022722"/>
    </source>
</evidence>
<dbReference type="SUPFAM" id="SSF52540">
    <property type="entry name" value="P-loop containing nucleoside triphosphate hydrolases"/>
    <property type="match status" value="1"/>
</dbReference>
<reference evidence="12 13" key="1">
    <citation type="submission" date="2024-10" db="EMBL/GenBank/DDBJ databases">
        <title>The Natural Products Discovery Center: Release of the First 8490 Sequenced Strains for Exploring Actinobacteria Biosynthetic Diversity.</title>
        <authorList>
            <person name="Kalkreuter E."/>
            <person name="Kautsar S.A."/>
            <person name="Yang D."/>
            <person name="Bader C.D."/>
            <person name="Teijaro C.N."/>
            <person name="Fluegel L."/>
            <person name="Davis C.M."/>
            <person name="Simpson J.R."/>
            <person name="Lauterbach L."/>
            <person name="Steele A.D."/>
            <person name="Gui C."/>
            <person name="Meng S."/>
            <person name="Li G."/>
            <person name="Viehrig K."/>
            <person name="Ye F."/>
            <person name="Su P."/>
            <person name="Kiefer A.F."/>
            <person name="Nichols A."/>
            <person name="Cepeda A.J."/>
            <person name="Yan W."/>
            <person name="Fan B."/>
            <person name="Jiang Y."/>
            <person name="Adhikari A."/>
            <person name="Zheng C.-J."/>
            <person name="Schuster L."/>
            <person name="Cowan T.M."/>
            <person name="Smanski M.J."/>
            <person name="Chevrette M.G."/>
            <person name="De Carvalho L.P.S."/>
            <person name="Shen B."/>
        </authorList>
    </citation>
    <scope>NUCLEOTIDE SEQUENCE [LARGE SCALE GENOMIC DNA]</scope>
    <source>
        <strain evidence="12 13">NPDC001390</strain>
    </source>
</reference>
<comment type="similarity">
    <text evidence="2">In the central section; belongs to the CRISPR-associated helicase Cas3 family.</text>
</comment>
<keyword evidence="5" id="KW-0547">Nucleotide-binding</keyword>
<dbReference type="PROSITE" id="PS51643">
    <property type="entry name" value="HD_CAS3"/>
    <property type="match status" value="1"/>
</dbReference>
<dbReference type="Pfam" id="PF22590">
    <property type="entry name" value="Cas3-like_C_2"/>
    <property type="match status" value="1"/>
</dbReference>
<sequence>MGLSGGSSGSVGGGRVVGVVEDSRFGGIDLSPWGKFDRGVLAVYPLLFHMLDAAAIAGELWDRFLTPRQRQLIADGLGVTLGQARCLVAFFAGLHDLGKLSWFQEQEAHPWARVSEDLRADRRGWQRMPHERASMHTALHLLIELGYDGQASDSPAVRVAQILGGHHGRFLQVDVDGAASAARVETALGGPRWQDLRRRYLALVRRLTQATSVPTRVSVPAAVLITGVGVVADRLASQRHYWLPKAQAPAFGAGEHYAQAVKDAAEAVDRSGLARVTLPAVPFAQAHAGLEAPNELQASLIEQLTAAVGKKGAGIVVVTDATGGGKTVMALEAARIFNAACGTAGVGWLLPTTATADAAYEILEAYVSAHGPDRAPVTLVHSHSFLNTAYADPQLRGQELSTCDAYWPGDDQPDAQGRPAERVTVPDGWLRGWDRALLAQFTVTTHDQALMAALPVRFNALRLMALSGRTVIVDEAHALTPFMQQPLKTLLHWLGAFGTPVVLLSATMPASTSSDLVRSYLSGAGHRRDALAARSFAPAYPGWLFAAAADATTVTMDQAAGAAHAAKHRRDAVIRQYDVRHPSHTDPDDATPREDRLSHVAAELTQVIHGGGCAAVACATVSDAQDTYHYLRTELNWPGGVGEDLVLLHARLPGMQREALTRSIRTQLGPNGPRPERLIVVTTSLLDMSLNVDVDVLISDLASLARLLQRLGRLWRFETLWGPDSGRRPAWARKQGARLSVLHPTDHRGNTLLPLAWRTLEPGFLTHATAAHLAQASEHPVTLPDDVQHLVESVHGDAVDLTDAPADRQRRHTAHTSRRRAEEHFSAQHIIPAARHVASLADLHRQRLHASEAATRLGAMPRRLLPCYRTPDGTLTLDARGTQPLPLDRELTTRQTRTILRHTLPVPVAWVADRRSEHRTPAAWKRHPLLADLVLLPQNPGDPTEGVRFGRHILRLDGDLGLVHREQ</sequence>
<evidence type="ECO:0000256" key="8">
    <source>
        <dbReference type="ARBA" id="ARBA00022840"/>
    </source>
</evidence>
<dbReference type="SMART" id="SM00490">
    <property type="entry name" value="HELICc"/>
    <property type="match status" value="1"/>
</dbReference>
<evidence type="ECO:0000313" key="13">
    <source>
        <dbReference type="Proteomes" id="UP001602058"/>
    </source>
</evidence>